<organism evidence="2 3">
    <name type="scientific">Kitasatospora purpeofusca</name>
    <dbReference type="NCBI Taxonomy" id="67352"/>
    <lineage>
        <taxon>Bacteria</taxon>
        <taxon>Bacillati</taxon>
        <taxon>Actinomycetota</taxon>
        <taxon>Actinomycetes</taxon>
        <taxon>Kitasatosporales</taxon>
        <taxon>Streptomycetaceae</taxon>
        <taxon>Kitasatospora</taxon>
    </lineage>
</organism>
<dbReference type="RefSeq" id="WP_328956977.1">
    <property type="nucleotide sequence ID" value="NZ_CP108110.1"/>
</dbReference>
<sequence>MSTSLSAEREELLRRRLFERSAKKRPALTEGPERGENPELSFAQRRLWFLDQLRPDDVAYVIPAAYRLRGELDADALERALAGVVERHEVLRTRFALNGDEPYQLVEPAAFVLRREDLSRAADPAGAARAEAAAEAATPFALDAGPLLRVRLLKLAAEDHVLLVTVHHSVFDGVSLGLLTREVTAGYAAALAGERPELPELPLQYADFAVRQRARLSGERLAGHLRHWREQLADVPQVLELPVELNRPLNPSFRGRSVPFTVPAEVTEGLRGLAREHRASLYMVTLAAYQAVLGRHARVNDLLVGSPVAGRIGREVEQLIGFFVNTVPLRARLSGEPTFAELVDQVRDTALSAFSHQELPIEKLVEELAPTRDLSRNPLIQVWFNLLNTEGGAEVGELALAGLDVRQFETDGTTTRFDVELHLFDNGTSELTGELIYATDLFSADTARRLAGHYLNFLTAVAADPTLRISRVRIITDEELDLLDRFNSTATEAS</sequence>
<proteinExistence type="predicted"/>
<dbReference type="Pfam" id="PF00668">
    <property type="entry name" value="Condensation"/>
    <property type="match status" value="1"/>
</dbReference>
<evidence type="ECO:0000259" key="1">
    <source>
        <dbReference type="Pfam" id="PF00668"/>
    </source>
</evidence>
<dbReference type="InterPro" id="IPR023213">
    <property type="entry name" value="CAT-like_dom_sf"/>
</dbReference>
<feature type="domain" description="Condensation" evidence="1">
    <location>
        <begin position="39"/>
        <end position="480"/>
    </location>
</feature>
<accession>A0ABZ1U588</accession>
<keyword evidence="3" id="KW-1185">Reference proteome</keyword>
<dbReference type="CDD" id="cd19531">
    <property type="entry name" value="LCL_NRPS-like"/>
    <property type="match status" value="1"/>
</dbReference>
<dbReference type="Proteomes" id="UP001432222">
    <property type="component" value="Chromosome"/>
</dbReference>
<dbReference type="InterPro" id="IPR001242">
    <property type="entry name" value="Condensation_dom"/>
</dbReference>
<dbReference type="SUPFAM" id="SSF52777">
    <property type="entry name" value="CoA-dependent acyltransferases"/>
    <property type="match status" value="2"/>
</dbReference>
<evidence type="ECO:0000313" key="2">
    <source>
        <dbReference type="EMBL" id="WUQ86350.1"/>
    </source>
</evidence>
<dbReference type="Gene3D" id="3.30.559.10">
    <property type="entry name" value="Chloramphenicol acetyltransferase-like domain"/>
    <property type="match status" value="1"/>
</dbReference>
<reference evidence="2" key="1">
    <citation type="submission" date="2022-10" db="EMBL/GenBank/DDBJ databases">
        <title>The complete genomes of actinobacterial strains from the NBC collection.</title>
        <authorList>
            <person name="Joergensen T.S."/>
            <person name="Alvarez Arevalo M."/>
            <person name="Sterndorff E.B."/>
            <person name="Faurdal D."/>
            <person name="Vuksanovic O."/>
            <person name="Mourched A.-S."/>
            <person name="Charusanti P."/>
            <person name="Shaw S."/>
            <person name="Blin K."/>
            <person name="Weber T."/>
        </authorList>
    </citation>
    <scope>NUCLEOTIDE SEQUENCE</scope>
    <source>
        <strain evidence="2">NBC_00222</strain>
    </source>
</reference>
<dbReference type="PANTHER" id="PTHR45527">
    <property type="entry name" value="NONRIBOSOMAL PEPTIDE SYNTHETASE"/>
    <property type="match status" value="1"/>
</dbReference>
<name>A0ABZ1U588_9ACTN</name>
<dbReference type="PANTHER" id="PTHR45527:SF1">
    <property type="entry name" value="FATTY ACID SYNTHASE"/>
    <property type="match status" value="1"/>
</dbReference>
<evidence type="ECO:0000313" key="3">
    <source>
        <dbReference type="Proteomes" id="UP001432222"/>
    </source>
</evidence>
<gene>
    <name evidence="2" type="ORF">OHA16_27400</name>
</gene>
<dbReference type="EMBL" id="CP108110">
    <property type="protein sequence ID" value="WUQ86350.1"/>
    <property type="molecule type" value="Genomic_DNA"/>
</dbReference>
<protein>
    <submittedName>
        <fullName evidence="2">Condensation domain-containing protein</fullName>
    </submittedName>
</protein>
<dbReference type="Gene3D" id="3.30.559.30">
    <property type="entry name" value="Nonribosomal peptide synthetase, condensation domain"/>
    <property type="match status" value="1"/>
</dbReference>